<protein>
    <submittedName>
        <fullName evidence="1">Uncharacterized protein</fullName>
    </submittedName>
</protein>
<dbReference type="KEGG" id="pseb:EOK75_19525"/>
<gene>
    <name evidence="1" type="ORF">EOK75_19525</name>
</gene>
<evidence type="ECO:0000313" key="1">
    <source>
        <dbReference type="EMBL" id="QCO57845.1"/>
    </source>
</evidence>
<evidence type="ECO:0000313" key="2">
    <source>
        <dbReference type="Proteomes" id="UP000298631"/>
    </source>
</evidence>
<geneLocation type="plasmid" evidence="1 2">
    <name>unnamed1</name>
</geneLocation>
<sequence>MFNAWKQEKATAALVDAANALSNKLAEAKSHFLESHAAFTTFWAATYLAQGQNLYGMIDWTPREVSRFVSKTQTKIAALRKTREYDSSDGLSVWLHTARAVSEPRIVSDVCDIWRQIVNAGPNAESMAVDLLQDAGLPVDLDVRAPKGFGTKE</sequence>
<proteinExistence type="predicted"/>
<organism evidence="1 2">
    <name type="scientific">Pseudorhodobacter turbinis</name>
    <dbReference type="NCBI Taxonomy" id="2500533"/>
    <lineage>
        <taxon>Bacteria</taxon>
        <taxon>Pseudomonadati</taxon>
        <taxon>Pseudomonadota</taxon>
        <taxon>Alphaproteobacteria</taxon>
        <taxon>Rhodobacterales</taxon>
        <taxon>Paracoccaceae</taxon>
        <taxon>Pseudorhodobacter</taxon>
    </lineage>
</organism>
<reference evidence="1 2" key="1">
    <citation type="submission" date="2019-05" db="EMBL/GenBank/DDBJ databases">
        <title>Pseudorhodobacter turbinis sp. nov., isolated from the gut of the Korean turban shell.</title>
        <authorList>
            <person name="Jeong Y.-S."/>
            <person name="Kang W.-R."/>
            <person name="Bae J.-W."/>
        </authorList>
    </citation>
    <scope>NUCLEOTIDE SEQUENCE [LARGE SCALE GENOMIC DNA]</scope>
    <source>
        <strain evidence="1 2">S12M18</strain>
        <plasmid evidence="1 2">unnamed1</plasmid>
    </source>
</reference>
<dbReference type="Proteomes" id="UP000298631">
    <property type="component" value="Plasmid unnamed1"/>
</dbReference>
<dbReference type="OrthoDB" id="7772879at2"/>
<accession>A0A4P8ELZ6</accession>
<dbReference type="RefSeq" id="WP_137195655.1">
    <property type="nucleotide sequence ID" value="NZ_CP039965.1"/>
</dbReference>
<name>A0A4P8ELZ6_9RHOB</name>
<dbReference type="AlphaFoldDB" id="A0A4P8ELZ6"/>
<dbReference type="EMBL" id="CP039965">
    <property type="protein sequence ID" value="QCO57845.1"/>
    <property type="molecule type" value="Genomic_DNA"/>
</dbReference>
<keyword evidence="2" id="KW-1185">Reference proteome</keyword>
<keyword evidence="1" id="KW-0614">Plasmid</keyword>